<feature type="chain" id="PRO_5013756418" description="Secretion system C-terminal sorting domain-containing protein" evidence="5">
    <location>
        <begin position="28"/>
        <end position="1417"/>
    </location>
</feature>
<keyword evidence="8" id="KW-1185">Reference proteome</keyword>
<evidence type="ECO:0000256" key="2">
    <source>
        <dbReference type="ARBA" id="ARBA00022722"/>
    </source>
</evidence>
<accession>A0A2H3P493</accession>
<reference evidence="7 8" key="1">
    <citation type="submission" date="2017-10" db="EMBL/GenBank/DDBJ databases">
        <title>Draft genome of Longimonas halophila.</title>
        <authorList>
            <person name="Goh K.M."/>
            <person name="Shamsir M.S."/>
            <person name="Lim S.W."/>
        </authorList>
    </citation>
    <scope>NUCLEOTIDE SEQUENCE [LARGE SCALE GENOMIC DNA]</scope>
    <source>
        <strain evidence="7 8">KCTC 42399</strain>
    </source>
</reference>
<evidence type="ECO:0000259" key="6">
    <source>
        <dbReference type="Pfam" id="PF18962"/>
    </source>
</evidence>
<evidence type="ECO:0000313" key="7">
    <source>
        <dbReference type="EMBL" id="PEN05209.1"/>
    </source>
</evidence>
<gene>
    <name evidence="7" type="ORF">CRI93_13430</name>
</gene>
<dbReference type="InterPro" id="IPR007346">
    <property type="entry name" value="Endonuclease-I"/>
</dbReference>
<dbReference type="NCBIfam" id="TIGR04183">
    <property type="entry name" value="Por_Secre_tail"/>
    <property type="match status" value="1"/>
</dbReference>
<organism evidence="7 8">
    <name type="scientific">Longimonas halophila</name>
    <dbReference type="NCBI Taxonomy" id="1469170"/>
    <lineage>
        <taxon>Bacteria</taxon>
        <taxon>Pseudomonadati</taxon>
        <taxon>Rhodothermota</taxon>
        <taxon>Rhodothermia</taxon>
        <taxon>Rhodothermales</taxon>
        <taxon>Salisaetaceae</taxon>
        <taxon>Longimonas</taxon>
    </lineage>
</organism>
<evidence type="ECO:0000256" key="4">
    <source>
        <dbReference type="SAM" id="MobiDB-lite"/>
    </source>
</evidence>
<sequence>MRLRYASAAWMAALFLLVGTLATPAAAQDLVHYWNFNAPADGTPAWPAPVDANDGSGTLTYSFDESGVASFGGSSVNAQNGAPAGDSFVIQGATDQANNGEHFDLNVSTEGYEDIQVAYATQGTGTGFSEQAVSYSTDGGATFTDLETITTPDSYSLRTLDLSSVAAANDNPDLVVRFTLDGSTSSSGNNRFDNITVEGASLNGGGDEPGNEEPTPPTDGTAISIDEARDQVDGSEVIIEGTVSRTFGAYARIQDESGATGASGIVLRQADGENSTAFQSDIEDGTIQPGTVLRVSGTVSAFNNLVQINGADLTGYEVVEQNAPPEPIEVSVNDVLDGSADSNYESVLVRLSGLSFSGTEPDATFEGDTSYNVQNTEGDLVTFRVQQDLETNIIGTPIPEGAFNYEGVVGTFFEDRQLIPIRPSDIESVPAARFNRVYTRTLEGDSGASVSVVPPALEDGQSVDVTITAGGDADPSTDVTGFSDPTTFTFTGPDAAPQTITLDIVDDGEEEGIERLELTIAANGEVGAAFPATHTFWIQDDATAQTTLYPDLDGIELAEQLREDFGAPPTYEYDVARDSLYGRVFNVGGEVEAFYSGYTAPLLDGQSPRASMIEGGINAEHLWPQSLGAGELPARSNMHILVPARENVNSARSNFAFGDIPPENVDTWYRGTVSQNVAPPESEQPTWSRVFEDTDNRSQSRFEPRDVGKGEVARALFYFQLVYPGRADGSFLGQQEADLRTWHNDHPVSAEEQRRNVLIASQQGNKLNPFALDPSLIDRVDLEPESTELPIADAREVDENTRVTIEGTVSRAYGGYVRIQDNSGADGTSGITIRQTFGPISGNFRQDIEDGAIEPGTVLRITGFVSAFNGLVQINNESLDSYEIVEQGTAPTPQSVSVSEVVQNGANYESELVSVSSPLTLTDATDNEFSNGTSYTAENSSGDAITFRVQTADESALGGTPIPDGSFFYTGVVGVFNDEFQLIPMRPSDLNTDTDAQPITLTRSFDDPAQSTSYRLLALPGQVDVDVASTLSGTQGPDWRAFRETGADSESDALAPYDGSEVFTFQPGNGFWIIAQDDWSFSGEITTLESTTEADPAIAVQSGWNIVSNPLLSDLSWETVQTANGLNAPLWQWDGAWQQATNFASANADGEAYYVLNETDRTELTLPLSAPASNATANNSAEANTPRTLTLAGTANEAPLSGFSVTFAPDAQSVTTHRAPPSHFDAASLRMERGSDDYAALVAPSESASQQLDLTLRGIAGSTATLRLQHTGWDDTALPSVELTNTATGRTYAMSNGTARIPVGQSGTTRLALNIGAVEPGDDARPEALTLHPNYPNPFQSQTTIEYAVPEAMEVEIAVYNMLGQRVGLLERGAKTAGVHHLAWDGRTGARALASGVYFLRISGGGATDVQRVTIVR</sequence>
<dbReference type="Pfam" id="PF18962">
    <property type="entry name" value="Por_Secre_tail"/>
    <property type="match status" value="1"/>
</dbReference>
<dbReference type="Pfam" id="PF04231">
    <property type="entry name" value="Endonuclease_1"/>
    <property type="match status" value="1"/>
</dbReference>
<comment type="similarity">
    <text evidence="1">Belongs to the EndA/NucM nuclease family.</text>
</comment>
<dbReference type="GO" id="GO:0004518">
    <property type="term" value="F:nuclease activity"/>
    <property type="evidence" value="ECO:0007669"/>
    <property type="project" value="UniProtKB-KW"/>
</dbReference>
<comment type="caution">
    <text evidence="7">The sequence shown here is derived from an EMBL/GenBank/DDBJ whole genome shotgun (WGS) entry which is preliminary data.</text>
</comment>
<dbReference type="SUPFAM" id="SSF141072">
    <property type="entry name" value="CalX-like"/>
    <property type="match status" value="1"/>
</dbReference>
<proteinExistence type="inferred from homology"/>
<dbReference type="EMBL" id="PDEP01000015">
    <property type="protein sequence ID" value="PEN05209.1"/>
    <property type="molecule type" value="Genomic_DNA"/>
</dbReference>
<dbReference type="Proteomes" id="UP000221024">
    <property type="component" value="Unassembled WGS sequence"/>
</dbReference>
<dbReference type="Gene3D" id="2.60.40.4070">
    <property type="match status" value="1"/>
</dbReference>
<dbReference type="InterPro" id="IPR026444">
    <property type="entry name" value="Secre_tail"/>
</dbReference>
<dbReference type="InterPro" id="IPR038081">
    <property type="entry name" value="CalX-like_sf"/>
</dbReference>
<keyword evidence="3" id="KW-0378">Hydrolase</keyword>
<dbReference type="SUPFAM" id="SSF54060">
    <property type="entry name" value="His-Me finger endonucleases"/>
    <property type="match status" value="1"/>
</dbReference>
<dbReference type="PANTHER" id="PTHR33607:SF2">
    <property type="entry name" value="ENDONUCLEASE-1"/>
    <property type="match status" value="1"/>
</dbReference>
<evidence type="ECO:0000256" key="5">
    <source>
        <dbReference type="SAM" id="SignalP"/>
    </source>
</evidence>
<feature type="signal peptide" evidence="5">
    <location>
        <begin position="1"/>
        <end position="27"/>
    </location>
</feature>
<keyword evidence="5" id="KW-0732">Signal</keyword>
<evidence type="ECO:0000313" key="8">
    <source>
        <dbReference type="Proteomes" id="UP000221024"/>
    </source>
</evidence>
<dbReference type="PANTHER" id="PTHR33607">
    <property type="entry name" value="ENDONUCLEASE-1"/>
    <property type="match status" value="1"/>
</dbReference>
<dbReference type="RefSeq" id="WP_098063159.1">
    <property type="nucleotide sequence ID" value="NZ_PDEP01000015.1"/>
</dbReference>
<dbReference type="InterPro" id="IPR044925">
    <property type="entry name" value="His-Me_finger_sf"/>
</dbReference>
<name>A0A2H3P493_9BACT</name>
<dbReference type="GO" id="GO:0016787">
    <property type="term" value="F:hydrolase activity"/>
    <property type="evidence" value="ECO:0007669"/>
    <property type="project" value="UniProtKB-KW"/>
</dbReference>
<protein>
    <recommendedName>
        <fullName evidence="6">Secretion system C-terminal sorting domain-containing protein</fullName>
    </recommendedName>
</protein>
<feature type="region of interest" description="Disordered" evidence="4">
    <location>
        <begin position="185"/>
        <end position="219"/>
    </location>
</feature>
<evidence type="ECO:0000256" key="1">
    <source>
        <dbReference type="ARBA" id="ARBA00006429"/>
    </source>
</evidence>
<dbReference type="OrthoDB" id="9770276at2"/>
<keyword evidence="2" id="KW-0540">Nuclease</keyword>
<evidence type="ECO:0000256" key="3">
    <source>
        <dbReference type="ARBA" id="ARBA00022801"/>
    </source>
</evidence>
<feature type="domain" description="Secretion system C-terminal sorting" evidence="6">
    <location>
        <begin position="1335"/>
        <end position="1415"/>
    </location>
</feature>